<evidence type="ECO:0000313" key="3">
    <source>
        <dbReference type="Proteomes" id="UP000886744"/>
    </source>
</evidence>
<evidence type="ECO:0000256" key="1">
    <source>
        <dbReference type="SAM" id="Phobius"/>
    </source>
</evidence>
<organism evidence="2 3">
    <name type="scientific">Candidatus Coprenecus avistercoris</name>
    <dbReference type="NCBI Taxonomy" id="2840730"/>
    <lineage>
        <taxon>Bacteria</taxon>
        <taxon>Pseudomonadati</taxon>
        <taxon>Bacteroidota</taxon>
        <taxon>Bacteroidia</taxon>
        <taxon>Bacteroidales</taxon>
        <taxon>Rikenellaceae</taxon>
        <taxon>Rikenellaceae incertae sedis</taxon>
        <taxon>Candidatus Coprenecus</taxon>
    </lineage>
</organism>
<comment type="caution">
    <text evidence="2">The sequence shown here is derived from an EMBL/GenBank/DDBJ whole genome shotgun (WGS) entry which is preliminary data.</text>
</comment>
<sequence>MKTANVFFDRSYGYARAIIALAGGLILVIWPEAVKNSIMIILGALILAVGLVSLIMSYTGKWKKEKVPLLLLNSIVDIAFGLVLIIFPDFFMSVIFFVFGLILLIFGLGEIISLFRTAKAVRVPWPLY</sequence>
<keyword evidence="1" id="KW-0812">Transmembrane</keyword>
<feature type="non-terminal residue" evidence="2">
    <location>
        <position position="128"/>
    </location>
</feature>
<keyword evidence="1" id="KW-0472">Membrane</keyword>
<accession>A0A9D1E2B6</accession>
<feature type="transmembrane region" description="Helical" evidence="1">
    <location>
        <begin position="12"/>
        <end position="31"/>
    </location>
</feature>
<feature type="transmembrane region" description="Helical" evidence="1">
    <location>
        <begin position="70"/>
        <end position="88"/>
    </location>
</feature>
<keyword evidence="1" id="KW-1133">Transmembrane helix</keyword>
<gene>
    <name evidence="2" type="ORF">IAC94_07560</name>
</gene>
<dbReference type="EMBL" id="DVHI01000096">
    <property type="protein sequence ID" value="HIR63357.1"/>
    <property type="molecule type" value="Genomic_DNA"/>
</dbReference>
<feature type="transmembrane region" description="Helical" evidence="1">
    <location>
        <begin position="37"/>
        <end position="58"/>
    </location>
</feature>
<name>A0A9D1E2B6_9BACT</name>
<dbReference type="Pfam" id="PF03729">
    <property type="entry name" value="DUF308"/>
    <property type="match status" value="1"/>
</dbReference>
<dbReference type="Proteomes" id="UP000886744">
    <property type="component" value="Unassembled WGS sequence"/>
</dbReference>
<reference evidence="2" key="2">
    <citation type="journal article" date="2021" name="PeerJ">
        <title>Extensive microbial diversity within the chicken gut microbiome revealed by metagenomics and culture.</title>
        <authorList>
            <person name="Gilroy R."/>
            <person name="Ravi A."/>
            <person name="Getino M."/>
            <person name="Pursley I."/>
            <person name="Horton D.L."/>
            <person name="Alikhan N.F."/>
            <person name="Baker D."/>
            <person name="Gharbi K."/>
            <person name="Hall N."/>
            <person name="Watson M."/>
            <person name="Adriaenssens E.M."/>
            <person name="Foster-Nyarko E."/>
            <person name="Jarju S."/>
            <person name="Secka A."/>
            <person name="Antonio M."/>
            <person name="Oren A."/>
            <person name="Chaudhuri R.R."/>
            <person name="La Ragione R."/>
            <person name="Hildebrand F."/>
            <person name="Pallen M.J."/>
        </authorList>
    </citation>
    <scope>NUCLEOTIDE SEQUENCE</scope>
    <source>
        <strain evidence="2">ChiHjej13B12-12457</strain>
    </source>
</reference>
<dbReference type="AlphaFoldDB" id="A0A9D1E2B6"/>
<feature type="transmembrane region" description="Helical" evidence="1">
    <location>
        <begin position="94"/>
        <end position="115"/>
    </location>
</feature>
<dbReference type="InterPro" id="IPR005325">
    <property type="entry name" value="DUF308_memb"/>
</dbReference>
<reference evidence="2" key="1">
    <citation type="submission" date="2020-10" db="EMBL/GenBank/DDBJ databases">
        <authorList>
            <person name="Gilroy R."/>
        </authorList>
    </citation>
    <scope>NUCLEOTIDE SEQUENCE</scope>
    <source>
        <strain evidence="2">ChiHjej13B12-12457</strain>
    </source>
</reference>
<proteinExistence type="predicted"/>
<protein>
    <submittedName>
        <fullName evidence="2">DUF308 domain-containing protein</fullName>
    </submittedName>
</protein>
<evidence type="ECO:0000313" key="2">
    <source>
        <dbReference type="EMBL" id="HIR63357.1"/>
    </source>
</evidence>